<evidence type="ECO:0000313" key="1">
    <source>
        <dbReference type="EMBL" id="KAI3699616.1"/>
    </source>
</evidence>
<name>A0ACB8ZQ56_CICIN</name>
<evidence type="ECO:0000313" key="2">
    <source>
        <dbReference type="Proteomes" id="UP001055811"/>
    </source>
</evidence>
<sequence>MISKWILRWLESNKRVREEGLLSRQLIKDGQQLRSTVPFPSSERKRMEKEEANGDDGQQWCITIVSKGGLDDYLVQVKPSGEPSNPTVSIL</sequence>
<keyword evidence="2" id="KW-1185">Reference proteome</keyword>
<reference evidence="1 2" key="2">
    <citation type="journal article" date="2022" name="Mol. Ecol. Resour.">
        <title>The genomes of chicory, endive, great burdock and yacon provide insights into Asteraceae paleo-polyploidization history and plant inulin production.</title>
        <authorList>
            <person name="Fan W."/>
            <person name="Wang S."/>
            <person name="Wang H."/>
            <person name="Wang A."/>
            <person name="Jiang F."/>
            <person name="Liu H."/>
            <person name="Zhao H."/>
            <person name="Xu D."/>
            <person name="Zhang Y."/>
        </authorList>
    </citation>
    <scope>NUCLEOTIDE SEQUENCE [LARGE SCALE GENOMIC DNA]</scope>
    <source>
        <strain evidence="2">cv. Punajuju</strain>
        <tissue evidence="1">Leaves</tissue>
    </source>
</reference>
<reference evidence="2" key="1">
    <citation type="journal article" date="2022" name="Mol. Ecol. Resour.">
        <title>The genomes of chicory, endive, great burdock and yacon provide insights into Asteraceae palaeo-polyploidization history and plant inulin production.</title>
        <authorList>
            <person name="Fan W."/>
            <person name="Wang S."/>
            <person name="Wang H."/>
            <person name="Wang A."/>
            <person name="Jiang F."/>
            <person name="Liu H."/>
            <person name="Zhao H."/>
            <person name="Xu D."/>
            <person name="Zhang Y."/>
        </authorList>
    </citation>
    <scope>NUCLEOTIDE SEQUENCE [LARGE SCALE GENOMIC DNA]</scope>
    <source>
        <strain evidence="2">cv. Punajuju</strain>
    </source>
</reference>
<proteinExistence type="predicted"/>
<accession>A0ACB8ZQ56</accession>
<dbReference type="Proteomes" id="UP001055811">
    <property type="component" value="Linkage Group LG08"/>
</dbReference>
<organism evidence="1 2">
    <name type="scientific">Cichorium intybus</name>
    <name type="common">Chicory</name>
    <dbReference type="NCBI Taxonomy" id="13427"/>
    <lineage>
        <taxon>Eukaryota</taxon>
        <taxon>Viridiplantae</taxon>
        <taxon>Streptophyta</taxon>
        <taxon>Embryophyta</taxon>
        <taxon>Tracheophyta</taxon>
        <taxon>Spermatophyta</taxon>
        <taxon>Magnoliopsida</taxon>
        <taxon>eudicotyledons</taxon>
        <taxon>Gunneridae</taxon>
        <taxon>Pentapetalae</taxon>
        <taxon>asterids</taxon>
        <taxon>campanulids</taxon>
        <taxon>Asterales</taxon>
        <taxon>Asteraceae</taxon>
        <taxon>Cichorioideae</taxon>
        <taxon>Cichorieae</taxon>
        <taxon>Cichoriinae</taxon>
        <taxon>Cichorium</taxon>
    </lineage>
</organism>
<dbReference type="EMBL" id="CM042016">
    <property type="protein sequence ID" value="KAI3699616.1"/>
    <property type="molecule type" value="Genomic_DNA"/>
</dbReference>
<comment type="caution">
    <text evidence="1">The sequence shown here is derived from an EMBL/GenBank/DDBJ whole genome shotgun (WGS) entry which is preliminary data.</text>
</comment>
<protein>
    <submittedName>
        <fullName evidence="1">Uncharacterized protein</fullName>
    </submittedName>
</protein>
<gene>
    <name evidence="1" type="ORF">L2E82_44040</name>
</gene>